<dbReference type="InterPro" id="IPR013783">
    <property type="entry name" value="Ig-like_fold"/>
</dbReference>
<evidence type="ECO:0000256" key="1">
    <source>
        <dbReference type="ARBA" id="ARBA00022801"/>
    </source>
</evidence>
<gene>
    <name evidence="3" type="ORF">FYJ85_06510</name>
</gene>
<dbReference type="SUPFAM" id="SSF49785">
    <property type="entry name" value="Galactose-binding domain-like"/>
    <property type="match status" value="1"/>
</dbReference>
<dbReference type="GO" id="GO:0001681">
    <property type="term" value="F:sialate O-acetylesterase activity"/>
    <property type="evidence" value="ECO:0007669"/>
    <property type="project" value="InterPro"/>
</dbReference>
<dbReference type="InterPro" id="IPR008979">
    <property type="entry name" value="Galactose-bd-like_sf"/>
</dbReference>
<dbReference type="Pfam" id="PF03629">
    <property type="entry name" value="SASA"/>
    <property type="match status" value="1"/>
</dbReference>
<comment type="caution">
    <text evidence="3">The sequence shown here is derived from an EMBL/GenBank/DDBJ whole genome shotgun (WGS) entry which is preliminary data.</text>
</comment>
<accession>A0A844G1B7</accession>
<reference evidence="3 4" key="1">
    <citation type="submission" date="2019-08" db="EMBL/GenBank/DDBJ databases">
        <title>In-depth cultivation of the pig gut microbiome towards novel bacterial diversity and tailored functional studies.</title>
        <authorList>
            <person name="Wylensek D."/>
            <person name="Hitch T.C.A."/>
            <person name="Clavel T."/>
        </authorList>
    </citation>
    <scope>NUCLEOTIDE SEQUENCE [LARGE SCALE GENOMIC DNA]</scope>
    <source>
        <strain evidence="3 4">BBE-744-WT-12</strain>
    </source>
</reference>
<dbReference type="Proteomes" id="UP000435649">
    <property type="component" value="Unassembled WGS sequence"/>
</dbReference>
<dbReference type="SUPFAM" id="SSF52266">
    <property type="entry name" value="SGNH hydrolase"/>
    <property type="match status" value="1"/>
</dbReference>
<name>A0A844G1B7_9BACT</name>
<feature type="domain" description="Sialate O-acetylesterase" evidence="2">
    <location>
        <begin position="123"/>
        <end position="234"/>
    </location>
</feature>
<dbReference type="AlphaFoldDB" id="A0A844G1B7"/>
<dbReference type="InterPro" id="IPR039329">
    <property type="entry name" value="SIAE"/>
</dbReference>
<dbReference type="Gene3D" id="2.60.120.260">
    <property type="entry name" value="Galactose-binding domain-like"/>
    <property type="match status" value="1"/>
</dbReference>
<proteinExistence type="predicted"/>
<dbReference type="Gene3D" id="2.60.40.10">
    <property type="entry name" value="Immunoglobulins"/>
    <property type="match status" value="1"/>
</dbReference>
<protein>
    <submittedName>
        <fullName evidence="3">Sialate O-acetylesterase</fullName>
    </submittedName>
</protein>
<dbReference type="InterPro" id="IPR036514">
    <property type="entry name" value="SGNH_hydro_sf"/>
</dbReference>
<dbReference type="Gene3D" id="3.40.50.1110">
    <property type="entry name" value="SGNH hydrolase"/>
    <property type="match status" value="2"/>
</dbReference>
<evidence type="ECO:0000313" key="4">
    <source>
        <dbReference type="Proteomes" id="UP000435649"/>
    </source>
</evidence>
<evidence type="ECO:0000259" key="2">
    <source>
        <dbReference type="Pfam" id="PF03629"/>
    </source>
</evidence>
<dbReference type="PANTHER" id="PTHR22901">
    <property type="entry name" value="SIALATE O-ACETYLESTERASE"/>
    <property type="match status" value="1"/>
</dbReference>
<dbReference type="PANTHER" id="PTHR22901:SF0">
    <property type="entry name" value="SIALATE O-ACETYLESTERASE"/>
    <property type="match status" value="1"/>
</dbReference>
<keyword evidence="4" id="KW-1185">Reference proteome</keyword>
<keyword evidence="1" id="KW-0378">Hydrolase</keyword>
<evidence type="ECO:0000313" key="3">
    <source>
        <dbReference type="EMBL" id="MST96695.1"/>
    </source>
</evidence>
<dbReference type="InterPro" id="IPR005181">
    <property type="entry name" value="SASA"/>
</dbReference>
<organism evidence="3 4">
    <name type="scientific">Victivallis lenta</name>
    <dbReference type="NCBI Taxonomy" id="2606640"/>
    <lineage>
        <taxon>Bacteria</taxon>
        <taxon>Pseudomonadati</taxon>
        <taxon>Lentisphaerota</taxon>
        <taxon>Lentisphaeria</taxon>
        <taxon>Victivallales</taxon>
        <taxon>Victivallaceae</taxon>
        <taxon>Victivallis</taxon>
    </lineage>
</organism>
<dbReference type="GO" id="GO:0005975">
    <property type="term" value="P:carbohydrate metabolic process"/>
    <property type="evidence" value="ECO:0007669"/>
    <property type="project" value="TreeGrafter"/>
</dbReference>
<sequence>MHKCGLSFSKKRGLGVIFSPLYSGRCQERDRFMKLSEKFALYRVFTSHMVLQRERPIVISGTAEPGKAVEVAFAGRSRNAVAGPDGEWSAEFPAMEAGGPHMLTVSGAAGSAPVVLEDILIGEVWMCTGQSNMEMPVFSENPFFRTLNAEEELRHADYPRIRLYNSMLTRRLAPEGPLTDEAGFGWQVCNAETAADFSACGYFFGRQLLKDLDVPIGLIATAWGGTDIAAWISREKFEAVRWQPFYDSPDEQERIWNTLKTADNFKALLSWLERFDACGKAAPECLAPEFDDSGWKPCPGATAVLPRPGRYVCRLSFELPAEFAGRELELKLGIINDVDATFFNEEAVGSTGVETPAYWSAERKYTVPGRCVRAGRNCIAVVADDHYGAGLVNVQELEFTAPGLAFKVRPECRIDTVFTLPADFPARPDVPSVGANRCPGGPNYPSTLFNAMLNPWFRYAVRGTIWYQGCHNNGEFTYYPLHKMLIDDLREHWHDPEMPFLLVQLAAFLEHSPENRREDAEAEAVPFAEFSPYALTREIQAEMPRARKQVGMIVSFDRGDHSDIHPRDKQTLGFRLARKAEHMVYGRETVCDGPEFAGFRQEGRQLRVFFRNVGSGLATSDGKAPAGFVLGDRSGFLAPAEAAIDGDTVVLSSDGIPEPQRVRYAFTGYCRVNLMNKEGFPAVPFRSDKLDYSGMFADLP</sequence>
<dbReference type="EMBL" id="VUNS01000005">
    <property type="protein sequence ID" value="MST96695.1"/>
    <property type="molecule type" value="Genomic_DNA"/>
</dbReference>